<evidence type="ECO:0000313" key="2">
    <source>
        <dbReference type="Proteomes" id="UP000509750"/>
    </source>
</evidence>
<dbReference type="GeneID" id="56027311"/>
<gene>
    <name evidence="1" type="ORF">HUG10_00720</name>
</gene>
<dbReference type="OrthoDB" id="224774at2157"/>
<protein>
    <submittedName>
        <fullName evidence="1">Uncharacterized protein</fullName>
    </submittedName>
</protein>
<sequence>MSTTDGWRSERKRTLDELPEFELRFLLDDGEDPRSVTVYSPDALETAWLTADCKDSVSLVDVR</sequence>
<dbReference type="EMBL" id="CP058529">
    <property type="protein sequence ID" value="QLG26148.1"/>
    <property type="molecule type" value="Genomic_DNA"/>
</dbReference>
<proteinExistence type="predicted"/>
<name>A0A7D5GCU7_9EURY</name>
<dbReference type="AlphaFoldDB" id="A0A7D5GCU7"/>
<reference evidence="1 2" key="1">
    <citation type="submission" date="2020-07" db="EMBL/GenBank/DDBJ databases">
        <title>Gai3-2, isolated from salt lake.</title>
        <authorList>
            <person name="Cui H."/>
            <person name="Shi X."/>
        </authorList>
    </citation>
    <scope>NUCLEOTIDE SEQUENCE [LARGE SCALE GENOMIC DNA]</scope>
    <source>
        <strain evidence="1 2">Gai3-2</strain>
    </source>
</reference>
<dbReference type="KEGG" id="halg:HUG10_00720"/>
<evidence type="ECO:0000313" key="1">
    <source>
        <dbReference type="EMBL" id="QLG26148.1"/>
    </source>
</evidence>
<dbReference type="Proteomes" id="UP000509750">
    <property type="component" value="Chromosome"/>
</dbReference>
<organism evidence="1 2">
    <name type="scientific">Halorarum halophilum</name>
    <dbReference type="NCBI Taxonomy" id="2743090"/>
    <lineage>
        <taxon>Archaea</taxon>
        <taxon>Methanobacteriati</taxon>
        <taxon>Methanobacteriota</taxon>
        <taxon>Stenosarchaea group</taxon>
        <taxon>Halobacteria</taxon>
        <taxon>Halobacteriales</taxon>
        <taxon>Haloferacaceae</taxon>
        <taxon>Halorarum</taxon>
    </lineage>
</organism>
<accession>A0A7D5GCU7</accession>
<keyword evidence="2" id="KW-1185">Reference proteome</keyword>
<dbReference type="RefSeq" id="WP_179167723.1">
    <property type="nucleotide sequence ID" value="NZ_CP058529.1"/>
</dbReference>